<protein>
    <submittedName>
        <fullName evidence="2">Uncharacterized protein</fullName>
    </submittedName>
</protein>
<feature type="region of interest" description="Disordered" evidence="1">
    <location>
        <begin position="1"/>
        <end position="21"/>
    </location>
</feature>
<reference evidence="2 3" key="1">
    <citation type="journal article" date="2024" name="J Genomics">
        <title>Draft genome sequencing and assembly of Favolaschia claudopus CIRM-BRFM 2984 isolated from oak limbs.</title>
        <authorList>
            <person name="Navarro D."/>
            <person name="Drula E."/>
            <person name="Chaduli D."/>
            <person name="Cazenave R."/>
            <person name="Ahrendt S."/>
            <person name="Wang J."/>
            <person name="Lipzen A."/>
            <person name="Daum C."/>
            <person name="Barry K."/>
            <person name="Grigoriev I.V."/>
            <person name="Favel A."/>
            <person name="Rosso M.N."/>
            <person name="Martin F."/>
        </authorList>
    </citation>
    <scope>NUCLEOTIDE SEQUENCE [LARGE SCALE GENOMIC DNA]</scope>
    <source>
        <strain evidence="2 3">CIRM-BRFM 2984</strain>
    </source>
</reference>
<evidence type="ECO:0000313" key="2">
    <source>
        <dbReference type="EMBL" id="KAK7027113.1"/>
    </source>
</evidence>
<proteinExistence type="predicted"/>
<evidence type="ECO:0000256" key="1">
    <source>
        <dbReference type="SAM" id="MobiDB-lite"/>
    </source>
</evidence>
<dbReference type="AlphaFoldDB" id="A0AAW0BLD4"/>
<dbReference type="EMBL" id="JAWWNJ010000030">
    <property type="protein sequence ID" value="KAK7027113.1"/>
    <property type="molecule type" value="Genomic_DNA"/>
</dbReference>
<evidence type="ECO:0000313" key="3">
    <source>
        <dbReference type="Proteomes" id="UP001362999"/>
    </source>
</evidence>
<name>A0AAW0BLD4_9AGAR</name>
<keyword evidence="3" id="KW-1185">Reference proteome</keyword>
<gene>
    <name evidence="2" type="ORF">R3P38DRAFT_3191417</name>
</gene>
<accession>A0AAW0BLD4</accession>
<dbReference type="Proteomes" id="UP001362999">
    <property type="component" value="Unassembled WGS sequence"/>
</dbReference>
<organism evidence="2 3">
    <name type="scientific">Favolaschia claudopus</name>
    <dbReference type="NCBI Taxonomy" id="2862362"/>
    <lineage>
        <taxon>Eukaryota</taxon>
        <taxon>Fungi</taxon>
        <taxon>Dikarya</taxon>
        <taxon>Basidiomycota</taxon>
        <taxon>Agaricomycotina</taxon>
        <taxon>Agaricomycetes</taxon>
        <taxon>Agaricomycetidae</taxon>
        <taxon>Agaricales</taxon>
        <taxon>Marasmiineae</taxon>
        <taxon>Mycenaceae</taxon>
        <taxon>Favolaschia</taxon>
    </lineage>
</organism>
<comment type="caution">
    <text evidence="2">The sequence shown here is derived from an EMBL/GenBank/DDBJ whole genome shotgun (WGS) entry which is preliminary data.</text>
</comment>
<sequence>MSSRVGVSLCNHNRPDRLGNPDGNTIRTMRSKGIRVLSDLGVWRREETGELTFNVDWSPRRKGRWTPTQSDNWDKFAESLQSFPACWLFDGPEDLLAARKDRQQWAEACIRELSVSTALKPSQTAGSAQIWGTDGSMLSVPASASLCDSARGGVSLRRLQDLQHLLSSSEVAICQSYTVMRVVSAASWERGKG</sequence>